<evidence type="ECO:0000313" key="3">
    <source>
        <dbReference type="Proteomes" id="UP000499080"/>
    </source>
</evidence>
<sequence>YENTSLCAIGTGRIDVARGLLNTSVVSRVMTVTISHVKEGGSGQTASVHPFARPLQRDLPSHSPLERREPELRTRTSGIRNSNNMARLVEIPPTTVHKYKSSSDSSFPKPPAALCVIFVI</sequence>
<feature type="non-terminal residue" evidence="2">
    <location>
        <position position="1"/>
    </location>
</feature>
<dbReference type="AlphaFoldDB" id="A0A4Y2UAK4"/>
<comment type="caution">
    <text evidence="2">The sequence shown here is derived from an EMBL/GenBank/DDBJ whole genome shotgun (WGS) entry which is preliminary data.</text>
</comment>
<reference evidence="2 3" key="1">
    <citation type="journal article" date="2019" name="Sci. Rep.">
        <title>Orb-weaving spider Araneus ventricosus genome elucidates the spidroin gene catalogue.</title>
        <authorList>
            <person name="Kono N."/>
            <person name="Nakamura H."/>
            <person name="Ohtoshi R."/>
            <person name="Moran D.A.P."/>
            <person name="Shinohara A."/>
            <person name="Yoshida Y."/>
            <person name="Fujiwara M."/>
            <person name="Mori M."/>
            <person name="Tomita M."/>
            <person name="Arakawa K."/>
        </authorList>
    </citation>
    <scope>NUCLEOTIDE SEQUENCE [LARGE SCALE GENOMIC DNA]</scope>
</reference>
<organism evidence="2 3">
    <name type="scientific">Araneus ventricosus</name>
    <name type="common">Orbweaver spider</name>
    <name type="synonym">Epeira ventricosa</name>
    <dbReference type="NCBI Taxonomy" id="182803"/>
    <lineage>
        <taxon>Eukaryota</taxon>
        <taxon>Metazoa</taxon>
        <taxon>Ecdysozoa</taxon>
        <taxon>Arthropoda</taxon>
        <taxon>Chelicerata</taxon>
        <taxon>Arachnida</taxon>
        <taxon>Araneae</taxon>
        <taxon>Araneomorphae</taxon>
        <taxon>Entelegynae</taxon>
        <taxon>Araneoidea</taxon>
        <taxon>Araneidae</taxon>
        <taxon>Araneus</taxon>
    </lineage>
</organism>
<feature type="compositionally biased region" description="Basic and acidic residues" evidence="1">
    <location>
        <begin position="55"/>
        <end position="74"/>
    </location>
</feature>
<dbReference type="EMBL" id="BGPR01034935">
    <property type="protein sequence ID" value="GBO09543.1"/>
    <property type="molecule type" value="Genomic_DNA"/>
</dbReference>
<protein>
    <submittedName>
        <fullName evidence="2">Uncharacterized protein</fullName>
    </submittedName>
</protein>
<accession>A0A4Y2UAK4</accession>
<name>A0A4Y2UAK4_ARAVE</name>
<keyword evidence="3" id="KW-1185">Reference proteome</keyword>
<proteinExistence type="predicted"/>
<dbReference type="Proteomes" id="UP000499080">
    <property type="component" value="Unassembled WGS sequence"/>
</dbReference>
<gene>
    <name evidence="2" type="ORF">AVEN_93298_1</name>
</gene>
<feature type="region of interest" description="Disordered" evidence="1">
    <location>
        <begin position="40"/>
        <end position="87"/>
    </location>
</feature>
<evidence type="ECO:0000313" key="2">
    <source>
        <dbReference type="EMBL" id="GBO09543.1"/>
    </source>
</evidence>
<evidence type="ECO:0000256" key="1">
    <source>
        <dbReference type="SAM" id="MobiDB-lite"/>
    </source>
</evidence>